<dbReference type="PROSITE" id="PS51449">
    <property type="entry name" value="MTTASE_N"/>
    <property type="match status" value="1"/>
</dbReference>
<protein>
    <recommendedName>
        <fullName evidence="10 13">tRNA-2-methylthio-N(6)-dimethylallyladenosine synthase</fullName>
        <ecNumber evidence="9 13">2.8.4.3</ecNumber>
    </recommendedName>
    <alternativeName>
        <fullName evidence="12 13">(Dimethylallyl)adenosine tRNA methylthiotransferase MiaB</fullName>
    </alternativeName>
    <alternativeName>
        <fullName evidence="11 13">tRNA-i(6)A37 methylthiotransferase</fullName>
    </alternativeName>
</protein>
<dbReference type="PROSITE" id="PS50926">
    <property type="entry name" value="TRAM"/>
    <property type="match status" value="1"/>
</dbReference>
<feature type="domain" description="MTTase N-terminal" evidence="15">
    <location>
        <begin position="11"/>
        <end position="127"/>
    </location>
</feature>
<sequence length="458" mass="51936">MQPTESKNISRKVHIETYGCQMNVADSEVVAAIMEMAGYEITDSPEQADALLINTCSVRDNAEKKVLNRLEYYNACRRKHKHPSIIGVLGCMAERVRQDLIDNHGVDIVAGPDAYADLPNLFAAVEMGQKAMNIELSRTETYRDVIPLKMEGLHITGFVSIMRGCDNYCTYCIVPYTRGHERSREVESILREIDHMVQLGYREVTLLGQNVNSYQIKQEDGTLFDFADLLQAVAERAPKMRIRFTSPHPKDMSDKTIAIMARYPNICKHIHLPVQSGSNRILKLMKRSYTREWYLDRVAAIRKAMPDCAIGTDAFCGFCGETEEDFQETLDIMRRVHFDSAFMFKYSERPGTYAAKYLEDDVPEETKLRRLNEMIALQNELSLSSNKSDIGKQFEVLVEGVSKKSPNELFGRTSQNKVVVFPKVKARIGSFVQVEVLEATSATLLGREVSTEVEQGQQ</sequence>
<keyword evidence="6 13" id="KW-0479">Metal-binding</keyword>
<dbReference type="NCBIfam" id="TIGR01574">
    <property type="entry name" value="miaB-methiolase"/>
    <property type="match status" value="1"/>
</dbReference>
<accession>A0A0A2G4C0</accession>
<dbReference type="AlphaFoldDB" id="A0A0A2G4C0"/>
<dbReference type="GO" id="GO:0051539">
    <property type="term" value="F:4 iron, 4 sulfur cluster binding"/>
    <property type="evidence" value="ECO:0007669"/>
    <property type="project" value="UniProtKB-UniRule"/>
</dbReference>
<evidence type="ECO:0000256" key="5">
    <source>
        <dbReference type="ARBA" id="ARBA00022691"/>
    </source>
</evidence>
<feature type="domain" description="TRAM" evidence="14">
    <location>
        <begin position="387"/>
        <end position="450"/>
    </location>
</feature>
<evidence type="ECO:0000256" key="2">
    <source>
        <dbReference type="ARBA" id="ARBA00022485"/>
    </source>
</evidence>
<dbReference type="InterPro" id="IPR006638">
    <property type="entry name" value="Elp3/MiaA/NifB-like_rSAM"/>
</dbReference>
<evidence type="ECO:0000259" key="15">
    <source>
        <dbReference type="PROSITE" id="PS51449"/>
    </source>
</evidence>
<keyword evidence="18" id="KW-1185">Reference proteome</keyword>
<keyword evidence="4 13" id="KW-0808">Transferase</keyword>
<keyword evidence="7 13" id="KW-0408">Iron</keyword>
<evidence type="ECO:0000259" key="16">
    <source>
        <dbReference type="PROSITE" id="PS51918"/>
    </source>
</evidence>
<dbReference type="InterPro" id="IPR020612">
    <property type="entry name" value="Methylthiotransferase_CS"/>
</dbReference>
<comment type="subcellular location">
    <subcellularLocation>
        <location evidence="13">Cytoplasm</location>
    </subcellularLocation>
</comment>
<dbReference type="PROSITE" id="PS51918">
    <property type="entry name" value="RADICAL_SAM"/>
    <property type="match status" value="1"/>
</dbReference>
<comment type="function">
    <text evidence="1 13">Catalyzes the methylthiolation of N6-(dimethylallyl)adenosine (i(6)A), leading to the formation of 2-methylthio-N6-(dimethylallyl)adenosine (ms(2)i(6)A) at position 37 in tRNAs that read codons beginning with uridine.</text>
</comment>
<dbReference type="RefSeq" id="WP_036884938.1">
    <property type="nucleotide sequence ID" value="NZ_JQZW01000015.1"/>
</dbReference>
<dbReference type="STRING" id="266762.HQ36_08075"/>
<feature type="binding site" evidence="13">
    <location>
        <position position="91"/>
    </location>
    <ligand>
        <name>[4Fe-4S] cluster</name>
        <dbReference type="ChEBI" id="CHEBI:49883"/>
        <label>1</label>
    </ligand>
</feature>
<proteinExistence type="inferred from homology"/>
<evidence type="ECO:0000256" key="13">
    <source>
        <dbReference type="HAMAP-Rule" id="MF_01864"/>
    </source>
</evidence>
<evidence type="ECO:0000256" key="11">
    <source>
        <dbReference type="ARBA" id="ARBA00080698"/>
    </source>
</evidence>
<feature type="binding site" evidence="13">
    <location>
        <position position="165"/>
    </location>
    <ligand>
        <name>[4Fe-4S] cluster</name>
        <dbReference type="ChEBI" id="CHEBI:49883"/>
        <label>2</label>
        <note>4Fe-4S-S-AdoMet</note>
    </ligand>
</feature>
<dbReference type="CDD" id="cd01335">
    <property type="entry name" value="Radical_SAM"/>
    <property type="match status" value="1"/>
</dbReference>
<comment type="catalytic activity">
    <reaction evidence="13">
        <text>N(6)-dimethylallyladenosine(37) in tRNA + (sulfur carrier)-SH + AH2 + 2 S-adenosyl-L-methionine = 2-methylsulfanyl-N(6)-dimethylallyladenosine(37) in tRNA + (sulfur carrier)-H + 5'-deoxyadenosine + L-methionine + A + S-adenosyl-L-homocysteine + 2 H(+)</text>
        <dbReference type="Rhea" id="RHEA:37067"/>
        <dbReference type="Rhea" id="RHEA-COMP:10375"/>
        <dbReference type="Rhea" id="RHEA-COMP:10376"/>
        <dbReference type="Rhea" id="RHEA-COMP:14737"/>
        <dbReference type="Rhea" id="RHEA-COMP:14739"/>
        <dbReference type="ChEBI" id="CHEBI:13193"/>
        <dbReference type="ChEBI" id="CHEBI:15378"/>
        <dbReference type="ChEBI" id="CHEBI:17319"/>
        <dbReference type="ChEBI" id="CHEBI:17499"/>
        <dbReference type="ChEBI" id="CHEBI:29917"/>
        <dbReference type="ChEBI" id="CHEBI:57844"/>
        <dbReference type="ChEBI" id="CHEBI:57856"/>
        <dbReference type="ChEBI" id="CHEBI:59789"/>
        <dbReference type="ChEBI" id="CHEBI:64428"/>
        <dbReference type="ChEBI" id="CHEBI:74415"/>
        <dbReference type="ChEBI" id="CHEBI:74417"/>
        <dbReference type="EC" id="2.8.4.3"/>
    </reaction>
</comment>
<dbReference type="PANTHER" id="PTHR43020">
    <property type="entry name" value="CDK5 REGULATORY SUBUNIT-ASSOCIATED PROTEIN 1"/>
    <property type="match status" value="1"/>
</dbReference>
<dbReference type="Gene3D" id="3.80.30.20">
    <property type="entry name" value="tm_1862 like domain"/>
    <property type="match status" value="1"/>
</dbReference>
<keyword evidence="8 13" id="KW-0411">Iron-sulfur</keyword>
<dbReference type="NCBIfam" id="TIGR00089">
    <property type="entry name" value="MiaB/RimO family radical SAM methylthiotransferase"/>
    <property type="match status" value="1"/>
</dbReference>
<evidence type="ECO:0000256" key="6">
    <source>
        <dbReference type="ARBA" id="ARBA00022723"/>
    </source>
</evidence>
<evidence type="ECO:0000259" key="14">
    <source>
        <dbReference type="PROSITE" id="PS50926"/>
    </source>
</evidence>
<keyword evidence="13" id="KW-0819">tRNA processing</keyword>
<feature type="binding site" evidence="13">
    <location>
        <position position="169"/>
    </location>
    <ligand>
        <name>[4Fe-4S] cluster</name>
        <dbReference type="ChEBI" id="CHEBI:49883"/>
        <label>2</label>
        <note>4Fe-4S-S-AdoMet</note>
    </ligand>
</feature>
<keyword evidence="3 13" id="KW-0963">Cytoplasm</keyword>
<evidence type="ECO:0000313" key="17">
    <source>
        <dbReference type="EMBL" id="KGN97287.1"/>
    </source>
</evidence>
<feature type="binding site" evidence="13">
    <location>
        <position position="56"/>
    </location>
    <ligand>
        <name>[4Fe-4S] cluster</name>
        <dbReference type="ChEBI" id="CHEBI:49883"/>
        <label>1</label>
    </ligand>
</feature>
<dbReference type="PROSITE" id="PS01278">
    <property type="entry name" value="MTTASE_RADICAL"/>
    <property type="match status" value="1"/>
</dbReference>
<dbReference type="InterPro" id="IPR007197">
    <property type="entry name" value="rSAM"/>
</dbReference>
<evidence type="ECO:0000256" key="10">
    <source>
        <dbReference type="ARBA" id="ARBA00068570"/>
    </source>
</evidence>
<dbReference type="SFLD" id="SFLDG01061">
    <property type="entry name" value="methylthiotransferase"/>
    <property type="match status" value="1"/>
</dbReference>
<evidence type="ECO:0000256" key="8">
    <source>
        <dbReference type="ARBA" id="ARBA00023014"/>
    </source>
</evidence>
<evidence type="ECO:0000256" key="1">
    <source>
        <dbReference type="ARBA" id="ARBA00003234"/>
    </source>
</evidence>
<evidence type="ECO:0000256" key="4">
    <source>
        <dbReference type="ARBA" id="ARBA00022679"/>
    </source>
</evidence>
<dbReference type="InterPro" id="IPR013848">
    <property type="entry name" value="Methylthiotransferase_N"/>
</dbReference>
<dbReference type="Proteomes" id="UP000030134">
    <property type="component" value="Unassembled WGS sequence"/>
</dbReference>
<evidence type="ECO:0000256" key="12">
    <source>
        <dbReference type="ARBA" id="ARBA00081141"/>
    </source>
</evidence>
<dbReference type="HAMAP" id="MF_01864">
    <property type="entry name" value="tRNA_metthiotr_MiaB"/>
    <property type="match status" value="1"/>
</dbReference>
<dbReference type="SUPFAM" id="SSF102114">
    <property type="entry name" value="Radical SAM enzymes"/>
    <property type="match status" value="1"/>
</dbReference>
<name>A0A0A2G4C0_9PORP</name>
<dbReference type="Gene3D" id="3.40.50.12160">
    <property type="entry name" value="Methylthiotransferase, N-terminal domain"/>
    <property type="match status" value="1"/>
</dbReference>
<evidence type="ECO:0000256" key="7">
    <source>
        <dbReference type="ARBA" id="ARBA00023004"/>
    </source>
</evidence>
<dbReference type="SMART" id="SM00729">
    <property type="entry name" value="Elp3"/>
    <property type="match status" value="1"/>
</dbReference>
<organism evidence="17 18">
    <name type="scientific">Porphyromonas gingivicanis</name>
    <dbReference type="NCBI Taxonomy" id="266762"/>
    <lineage>
        <taxon>Bacteria</taxon>
        <taxon>Pseudomonadati</taxon>
        <taxon>Bacteroidota</taxon>
        <taxon>Bacteroidia</taxon>
        <taxon>Bacteroidales</taxon>
        <taxon>Porphyromonadaceae</taxon>
        <taxon>Porphyromonas</taxon>
    </lineage>
</organism>
<dbReference type="OrthoDB" id="9805215at2"/>
<dbReference type="EC" id="2.8.4.3" evidence="9 13"/>
<dbReference type="Pfam" id="PF01938">
    <property type="entry name" value="TRAM"/>
    <property type="match status" value="1"/>
</dbReference>
<dbReference type="GO" id="GO:0005829">
    <property type="term" value="C:cytosol"/>
    <property type="evidence" value="ECO:0007669"/>
    <property type="project" value="TreeGrafter"/>
</dbReference>
<dbReference type="InterPro" id="IPR038135">
    <property type="entry name" value="Methylthiotransferase_N_sf"/>
</dbReference>
<dbReference type="InterPro" id="IPR006463">
    <property type="entry name" value="MiaB_methiolase"/>
</dbReference>
<dbReference type="EMBL" id="JQZW01000015">
    <property type="protein sequence ID" value="KGN97287.1"/>
    <property type="molecule type" value="Genomic_DNA"/>
</dbReference>
<comment type="caution">
    <text evidence="17">The sequence shown here is derived from an EMBL/GenBank/DDBJ whole genome shotgun (WGS) entry which is preliminary data.</text>
</comment>
<comment type="subunit">
    <text evidence="13">Monomer.</text>
</comment>
<dbReference type="FunFam" id="3.80.30.20:FF:000001">
    <property type="entry name" value="tRNA-2-methylthio-N(6)-dimethylallyladenosine synthase 2"/>
    <property type="match status" value="1"/>
</dbReference>
<dbReference type="GO" id="GO:0046872">
    <property type="term" value="F:metal ion binding"/>
    <property type="evidence" value="ECO:0007669"/>
    <property type="project" value="UniProtKB-KW"/>
</dbReference>
<dbReference type="InterPro" id="IPR002792">
    <property type="entry name" value="TRAM_dom"/>
</dbReference>
<dbReference type="SFLD" id="SFLDG01082">
    <property type="entry name" value="B12-binding_domain_containing"/>
    <property type="match status" value="1"/>
</dbReference>
<evidence type="ECO:0000256" key="3">
    <source>
        <dbReference type="ARBA" id="ARBA00022490"/>
    </source>
</evidence>
<dbReference type="eggNOG" id="COG0621">
    <property type="taxonomic scope" value="Bacteria"/>
</dbReference>
<evidence type="ECO:0000256" key="9">
    <source>
        <dbReference type="ARBA" id="ARBA00033765"/>
    </source>
</evidence>
<dbReference type="PANTHER" id="PTHR43020:SF2">
    <property type="entry name" value="MITOCHONDRIAL TRNA METHYLTHIOTRANSFERASE CDK5RAP1"/>
    <property type="match status" value="1"/>
</dbReference>
<dbReference type="InterPro" id="IPR023404">
    <property type="entry name" value="rSAM_horseshoe"/>
</dbReference>
<keyword evidence="5 13" id="KW-0949">S-adenosyl-L-methionine</keyword>
<evidence type="ECO:0000313" key="18">
    <source>
        <dbReference type="Proteomes" id="UP000030134"/>
    </source>
</evidence>
<dbReference type="FunFam" id="3.40.50.12160:FF:000003">
    <property type="entry name" value="CDK5 regulatory subunit-associated protein 1"/>
    <property type="match status" value="1"/>
</dbReference>
<dbReference type="Pfam" id="PF04055">
    <property type="entry name" value="Radical_SAM"/>
    <property type="match status" value="1"/>
</dbReference>
<dbReference type="SFLD" id="SFLDS00029">
    <property type="entry name" value="Radical_SAM"/>
    <property type="match status" value="1"/>
</dbReference>
<reference evidence="17 18" key="1">
    <citation type="submission" date="2014-08" db="EMBL/GenBank/DDBJ databases">
        <title>Porphyromonas gingivicanis strain:COT-022_OH1391 Genome sequencing.</title>
        <authorList>
            <person name="Wallis C."/>
            <person name="Deusch O."/>
            <person name="O'Flynn C."/>
            <person name="Davis I."/>
            <person name="Jospin G."/>
            <person name="Darling A.E."/>
            <person name="Coil D.A."/>
            <person name="Alexiev A."/>
            <person name="Horsfall A."/>
            <person name="Kirkwood N."/>
            <person name="Harris S."/>
            <person name="Eisen J.A."/>
        </authorList>
    </citation>
    <scope>NUCLEOTIDE SEQUENCE [LARGE SCALE GENOMIC DNA]</scope>
    <source>
        <strain evidence="18">COT-022 OH1391</strain>
    </source>
</reference>
<dbReference type="InterPro" id="IPR058240">
    <property type="entry name" value="rSAM_sf"/>
</dbReference>
<dbReference type="Pfam" id="PF00919">
    <property type="entry name" value="UPF0004"/>
    <property type="match status" value="1"/>
</dbReference>
<feature type="binding site" evidence="13">
    <location>
        <position position="172"/>
    </location>
    <ligand>
        <name>[4Fe-4S] cluster</name>
        <dbReference type="ChEBI" id="CHEBI:49883"/>
        <label>2</label>
        <note>4Fe-4S-S-AdoMet</note>
    </ligand>
</feature>
<feature type="binding site" evidence="13">
    <location>
        <position position="20"/>
    </location>
    <ligand>
        <name>[4Fe-4S] cluster</name>
        <dbReference type="ChEBI" id="CHEBI:49883"/>
        <label>1</label>
    </ligand>
</feature>
<gene>
    <name evidence="13" type="primary">miaB</name>
    <name evidence="17" type="ORF">HQ36_08075</name>
</gene>
<feature type="domain" description="Radical SAM core" evidence="16">
    <location>
        <begin position="151"/>
        <end position="384"/>
    </location>
</feature>
<dbReference type="GO" id="GO:0035597">
    <property type="term" value="F:tRNA-2-methylthio-N(6)-dimethylallyladenosine(37) synthase activity"/>
    <property type="evidence" value="ECO:0007669"/>
    <property type="project" value="UniProtKB-EC"/>
</dbReference>
<comment type="similarity">
    <text evidence="13">Belongs to the methylthiotransferase family. MiaB subfamily.</text>
</comment>
<dbReference type="SFLD" id="SFLDF00273">
    <property type="entry name" value="(dimethylallyl)adenosine_tRNA"/>
    <property type="match status" value="1"/>
</dbReference>
<dbReference type="InterPro" id="IPR005839">
    <property type="entry name" value="Methylthiotransferase"/>
</dbReference>
<comment type="cofactor">
    <cofactor evidence="13">
        <name>[4Fe-4S] cluster</name>
        <dbReference type="ChEBI" id="CHEBI:49883"/>
    </cofactor>
    <text evidence="13">Binds 2 [4Fe-4S] clusters. One cluster is coordinated with 3 cysteines and an exchangeable S-adenosyl-L-methionine.</text>
</comment>
<dbReference type="SFLD" id="SFLDF00413">
    <property type="entry name" value="CDK5RAP1"/>
    <property type="match status" value="1"/>
</dbReference>
<keyword evidence="2 13" id="KW-0004">4Fe-4S</keyword>